<dbReference type="Pfam" id="PF06940">
    <property type="entry name" value="DUF1287"/>
    <property type="match status" value="1"/>
</dbReference>
<keyword evidence="2" id="KW-1185">Reference proteome</keyword>
<dbReference type="Proteomes" id="UP001139028">
    <property type="component" value="Unassembled WGS sequence"/>
</dbReference>
<gene>
    <name evidence="1" type="ORF">MO867_10545</name>
</gene>
<dbReference type="RefSeq" id="WP_252466417.1">
    <property type="nucleotide sequence ID" value="NZ_JALBWM010000038.1"/>
</dbReference>
<sequence length="204" mass="22729">MKKIVAVLIALPILLCLTLFLLSYQGAKAFSESGDLPDIVRVIENARSLRYTPYDPLMGKYDNIGGKLGFIVCSDVPNIAYGLSGYSLQVALADDFKRNPKAYDSADGNTPRNPFFHRRARNLYAYFESTRRLMPPGYRPQAGDLVFYKKAVGAYISHVALVTEADADSYRIMESAPGTLLAQEVDKNSPRKRGWVLIGFGKMY</sequence>
<name>A0A9X2ES65_9GAMM</name>
<dbReference type="AlphaFoldDB" id="A0A9X2ES65"/>
<reference evidence="1" key="1">
    <citation type="journal article" date="2022" name="Arch. Microbiol.">
        <title>Microbulbifer okhotskensis sp. nov., isolated from a deep bottom sediment of the Okhotsk Sea.</title>
        <authorList>
            <person name="Romanenko L."/>
            <person name="Kurilenko V."/>
            <person name="Otstavnykh N."/>
            <person name="Velansky P."/>
            <person name="Isaeva M."/>
            <person name="Mikhailov V."/>
        </authorList>
    </citation>
    <scope>NUCLEOTIDE SEQUENCE</scope>
    <source>
        <strain evidence="1">OS29</strain>
    </source>
</reference>
<accession>A0A9X2ES65</accession>
<dbReference type="EMBL" id="JALBWM010000038">
    <property type="protein sequence ID" value="MCO1334778.1"/>
    <property type="molecule type" value="Genomic_DNA"/>
</dbReference>
<comment type="caution">
    <text evidence="1">The sequence shown here is derived from an EMBL/GenBank/DDBJ whole genome shotgun (WGS) entry which is preliminary data.</text>
</comment>
<dbReference type="InterPro" id="IPR009706">
    <property type="entry name" value="DUF1287"/>
</dbReference>
<proteinExistence type="predicted"/>
<evidence type="ECO:0000313" key="2">
    <source>
        <dbReference type="Proteomes" id="UP001139028"/>
    </source>
</evidence>
<organism evidence="1 2">
    <name type="scientific">Microbulbifer okhotskensis</name>
    <dbReference type="NCBI Taxonomy" id="2926617"/>
    <lineage>
        <taxon>Bacteria</taxon>
        <taxon>Pseudomonadati</taxon>
        <taxon>Pseudomonadota</taxon>
        <taxon>Gammaproteobacteria</taxon>
        <taxon>Cellvibrionales</taxon>
        <taxon>Microbulbiferaceae</taxon>
        <taxon>Microbulbifer</taxon>
    </lineage>
</organism>
<protein>
    <submittedName>
        <fullName evidence="1">DUF1287 domain-containing protein</fullName>
    </submittedName>
</protein>
<evidence type="ECO:0000313" key="1">
    <source>
        <dbReference type="EMBL" id="MCO1334778.1"/>
    </source>
</evidence>